<organism evidence="11 12">
    <name type="scientific">Psilocybe cf. subviscida</name>
    <dbReference type="NCBI Taxonomy" id="2480587"/>
    <lineage>
        <taxon>Eukaryota</taxon>
        <taxon>Fungi</taxon>
        <taxon>Dikarya</taxon>
        <taxon>Basidiomycota</taxon>
        <taxon>Agaricomycotina</taxon>
        <taxon>Agaricomycetes</taxon>
        <taxon>Agaricomycetidae</taxon>
        <taxon>Agaricales</taxon>
        <taxon>Agaricineae</taxon>
        <taxon>Strophariaceae</taxon>
        <taxon>Psilocybe</taxon>
    </lineage>
</organism>
<dbReference type="GO" id="GO:0008810">
    <property type="term" value="F:cellulase activity"/>
    <property type="evidence" value="ECO:0007669"/>
    <property type="project" value="UniProtKB-UniRule"/>
</dbReference>
<accession>A0A8H5B3U7</accession>
<keyword evidence="12" id="KW-1185">Reference proteome</keyword>
<dbReference type="InterPro" id="IPR005103">
    <property type="entry name" value="AA9_LPMO"/>
</dbReference>
<evidence type="ECO:0000259" key="10">
    <source>
        <dbReference type="Pfam" id="PF03443"/>
    </source>
</evidence>
<dbReference type="GO" id="GO:0005576">
    <property type="term" value="C:extracellular region"/>
    <property type="evidence" value="ECO:0007669"/>
    <property type="project" value="UniProtKB-SubCell"/>
</dbReference>
<evidence type="ECO:0000256" key="2">
    <source>
        <dbReference type="ARBA" id="ARBA00022525"/>
    </source>
</evidence>
<evidence type="ECO:0000256" key="8">
    <source>
        <dbReference type="RuleBase" id="RU368122"/>
    </source>
</evidence>
<keyword evidence="5 8" id="KW-0119">Carbohydrate metabolism</keyword>
<dbReference type="Gene3D" id="2.70.50.70">
    <property type="match status" value="1"/>
</dbReference>
<dbReference type="Proteomes" id="UP000567179">
    <property type="component" value="Unassembled WGS sequence"/>
</dbReference>
<evidence type="ECO:0000256" key="3">
    <source>
        <dbReference type="ARBA" id="ARBA00023001"/>
    </source>
</evidence>
<name>A0A8H5B3U7_9AGAR</name>
<dbReference type="PANTHER" id="PTHR33353">
    <property type="entry name" value="PUTATIVE (AFU_ORTHOLOGUE AFUA_1G12560)-RELATED"/>
    <property type="match status" value="1"/>
</dbReference>
<comment type="function">
    <text evidence="8">Lytic polysaccharide monooxygenase (LMPO) that depolymerizes crystalline and amorphous polysaccharides via the oxidation of scissile alpha- or beta-(1-4)-glycosidic bonds, yielding C1 and/or C4 oxidation products. Catalysis by LPMOs requires the reduction of the active-site copper from Cu(II) to Cu(I) by a reducing agent and H(2)O(2) or O(2) as a cosubstrate.</text>
</comment>
<feature type="signal peptide" evidence="9">
    <location>
        <begin position="1"/>
        <end position="18"/>
    </location>
</feature>
<dbReference type="EC" id="1.14.99.56" evidence="8"/>
<evidence type="ECO:0000256" key="6">
    <source>
        <dbReference type="ARBA" id="ARBA00023326"/>
    </source>
</evidence>
<comment type="similarity">
    <text evidence="7">Belongs to the polysaccharide monooxygenase AA9 family.</text>
</comment>
<dbReference type="Pfam" id="PF03443">
    <property type="entry name" value="AA9"/>
    <property type="match status" value="1"/>
</dbReference>
<dbReference type="PANTHER" id="PTHR33353:SF17">
    <property type="entry name" value="ENDO-BETA-1,4-GLUCANASE D"/>
    <property type="match status" value="1"/>
</dbReference>
<keyword evidence="6 8" id="KW-0624">Polysaccharide degradation</keyword>
<comment type="domain">
    <text evidence="8">Has a modular structure: an endo-beta-1,4-glucanase catalytic module at the N-terminus, a linker rich in serines and threonines, and a C-terminal carbohydrate-binding module (CBM).</text>
</comment>
<proteinExistence type="inferred from homology"/>
<dbReference type="InterPro" id="IPR049892">
    <property type="entry name" value="AA9"/>
</dbReference>
<protein>
    <recommendedName>
        <fullName evidence="8">AA9 family lytic polysaccharide monooxygenase</fullName>
        <ecNumber evidence="8">1.14.99.56</ecNumber>
    </recommendedName>
    <alternativeName>
        <fullName evidence="8">Endo-beta-1,4-glucanase</fullName>
    </alternativeName>
    <alternativeName>
        <fullName evidence="8">Glycosyl hydrolase 61 family protein</fullName>
    </alternativeName>
</protein>
<evidence type="ECO:0000256" key="7">
    <source>
        <dbReference type="ARBA" id="ARBA00044502"/>
    </source>
</evidence>
<keyword evidence="9" id="KW-0732">Signal</keyword>
<evidence type="ECO:0000313" key="11">
    <source>
        <dbReference type="EMBL" id="KAF5316037.1"/>
    </source>
</evidence>
<keyword evidence="2 8" id="KW-0964">Secreted</keyword>
<comment type="caution">
    <text evidence="11">The sequence shown here is derived from an EMBL/GenBank/DDBJ whole genome shotgun (WGS) entry which is preliminary data.</text>
</comment>
<dbReference type="CDD" id="cd21175">
    <property type="entry name" value="LPMO_AA9"/>
    <property type="match status" value="1"/>
</dbReference>
<dbReference type="GO" id="GO:0030248">
    <property type="term" value="F:cellulose binding"/>
    <property type="evidence" value="ECO:0007669"/>
    <property type="project" value="UniProtKB-UniRule"/>
</dbReference>
<keyword evidence="4 8" id="KW-1015">Disulfide bond</keyword>
<evidence type="ECO:0000256" key="9">
    <source>
        <dbReference type="SAM" id="SignalP"/>
    </source>
</evidence>
<dbReference type="AlphaFoldDB" id="A0A8H5B3U7"/>
<evidence type="ECO:0000256" key="5">
    <source>
        <dbReference type="ARBA" id="ARBA00023277"/>
    </source>
</evidence>
<comment type="subcellular location">
    <subcellularLocation>
        <location evidence="1 8">Secreted</location>
    </subcellularLocation>
</comment>
<evidence type="ECO:0000256" key="1">
    <source>
        <dbReference type="ARBA" id="ARBA00004613"/>
    </source>
</evidence>
<evidence type="ECO:0000256" key="4">
    <source>
        <dbReference type="ARBA" id="ARBA00023157"/>
    </source>
</evidence>
<feature type="chain" id="PRO_5034966339" description="AA9 family lytic polysaccharide monooxygenase" evidence="9">
    <location>
        <begin position="19"/>
        <end position="247"/>
    </location>
</feature>
<reference evidence="11 12" key="1">
    <citation type="journal article" date="2020" name="ISME J.">
        <title>Uncovering the hidden diversity of litter-decomposition mechanisms in mushroom-forming fungi.</title>
        <authorList>
            <person name="Floudas D."/>
            <person name="Bentzer J."/>
            <person name="Ahren D."/>
            <person name="Johansson T."/>
            <person name="Persson P."/>
            <person name="Tunlid A."/>
        </authorList>
    </citation>
    <scope>NUCLEOTIDE SEQUENCE [LARGE SCALE GENOMIC DNA]</scope>
    <source>
        <strain evidence="11 12">CBS 101986</strain>
    </source>
</reference>
<dbReference type="GO" id="GO:0030245">
    <property type="term" value="P:cellulose catabolic process"/>
    <property type="evidence" value="ECO:0007669"/>
    <property type="project" value="UniProtKB-UniRule"/>
</dbReference>
<gene>
    <name evidence="11" type="ORF">D9619_006355</name>
</gene>
<evidence type="ECO:0000313" key="12">
    <source>
        <dbReference type="Proteomes" id="UP000567179"/>
    </source>
</evidence>
<comment type="catalytic activity">
    <reaction evidence="8">
        <text>[(1-&gt;4)-beta-D-glucosyl]n+m + reduced acceptor + O2 = 4-dehydro-beta-D-glucosyl-[(1-&gt;4)-beta-D-glucosyl]n-1 + [(1-&gt;4)-beta-D-glucosyl]m + acceptor + H2O.</text>
        <dbReference type="EC" id="1.14.99.56"/>
    </reaction>
</comment>
<sequence length="247" mass="26663">MQLAKLTFFSSLIGVALAHTRIWGVWVNDVDQGDGRDIYVRSPPTNDPVKNLTLDSVACNVDNRVVPQSVSVKAGDKVTFEWYHNTRGDDIIASSHKGPIVVYIAPTASNGTGPVWTKIYHTGNRIGANTTAAPGVGLQWAVDDLLTARGMHNVVVPDVPAGDYLLRAEIVALHEADVAYNVNPVRGVQLYMSCVQTLPAGVQFPGAYQYSTPGIVWNLYSKTLDQTTYPIPGPDVWNDADGGAIAF</sequence>
<dbReference type="EMBL" id="JAACJJ010000042">
    <property type="protein sequence ID" value="KAF5316037.1"/>
    <property type="molecule type" value="Genomic_DNA"/>
</dbReference>
<feature type="domain" description="Auxiliary Activity family 9 catalytic" evidence="10">
    <location>
        <begin position="19"/>
        <end position="229"/>
    </location>
</feature>
<dbReference type="OrthoDB" id="2525337at2759"/>
<keyword evidence="3 8" id="KW-0136">Cellulose degradation</keyword>